<organism evidence="2 3">
    <name type="scientific">Paralcaligenes ureilyticus</name>
    <dbReference type="NCBI Taxonomy" id="627131"/>
    <lineage>
        <taxon>Bacteria</taxon>
        <taxon>Pseudomonadati</taxon>
        <taxon>Pseudomonadota</taxon>
        <taxon>Betaproteobacteria</taxon>
        <taxon>Burkholderiales</taxon>
        <taxon>Alcaligenaceae</taxon>
        <taxon>Paralcaligenes</taxon>
    </lineage>
</organism>
<feature type="compositionally biased region" description="Basic and acidic residues" evidence="1">
    <location>
        <begin position="187"/>
        <end position="196"/>
    </location>
</feature>
<gene>
    <name evidence="2" type="ORF">EDC26_101446</name>
</gene>
<dbReference type="NCBIfam" id="TIGR04409">
    <property type="entry name" value="LptC_YrbK"/>
    <property type="match status" value="1"/>
</dbReference>
<dbReference type="EMBL" id="SMAJ01000001">
    <property type="protein sequence ID" value="TCT11217.1"/>
    <property type="molecule type" value="Genomic_DNA"/>
</dbReference>
<evidence type="ECO:0000256" key="1">
    <source>
        <dbReference type="SAM" id="MobiDB-lite"/>
    </source>
</evidence>
<keyword evidence="3" id="KW-1185">Reference proteome</keyword>
<dbReference type="InterPro" id="IPR026265">
    <property type="entry name" value="LptC"/>
</dbReference>
<dbReference type="OrthoDB" id="5298112at2"/>
<dbReference type="InterPro" id="IPR010664">
    <property type="entry name" value="LipoPS_assembly_LptC-rel"/>
</dbReference>
<comment type="caution">
    <text evidence="2">The sequence shown here is derived from an EMBL/GenBank/DDBJ whole genome shotgun (WGS) entry which is preliminary data.</text>
</comment>
<dbReference type="GO" id="GO:0015221">
    <property type="term" value="F:lipopolysaccharide transmembrane transporter activity"/>
    <property type="evidence" value="ECO:0007669"/>
    <property type="project" value="InterPro"/>
</dbReference>
<name>A0A4R3MG07_9BURK</name>
<proteinExistence type="predicted"/>
<evidence type="ECO:0000313" key="2">
    <source>
        <dbReference type="EMBL" id="TCT11217.1"/>
    </source>
</evidence>
<dbReference type="Gene3D" id="2.60.450.10">
    <property type="entry name" value="Lipopolysaccharide (LPS) transport protein A like domain"/>
    <property type="match status" value="1"/>
</dbReference>
<reference evidence="2 3" key="1">
    <citation type="submission" date="2019-03" db="EMBL/GenBank/DDBJ databases">
        <title>Genomic Encyclopedia of Type Strains, Phase IV (KMG-IV): sequencing the most valuable type-strain genomes for metagenomic binning, comparative biology and taxonomic classification.</title>
        <authorList>
            <person name="Goeker M."/>
        </authorList>
    </citation>
    <scope>NUCLEOTIDE SEQUENCE [LARGE SCALE GENOMIC DNA]</scope>
    <source>
        <strain evidence="2 3">DSM 24591</strain>
    </source>
</reference>
<sequence length="206" mass="22660">MRDRVPTLIAFALLVALVIGTWWAAGYAQRAIPFDPPRRVTHEPDSWADQFIMVRTDEQGVPINRLEGVYMQHYPDDDSYKVTTAKAIGQQPGSPITIGTSNVAIMDQGGSRIVMQGNAHLHRLPDADRAAMDVTSQQLTLLPDKNVAFTDLPALVVNGNSTLNGKGMRYDNNTRDLQVYSAADAKISGRDAENQKTSKPSRKTKP</sequence>
<dbReference type="Pfam" id="PF06835">
    <property type="entry name" value="LptC"/>
    <property type="match status" value="1"/>
</dbReference>
<dbReference type="AlphaFoldDB" id="A0A4R3MG07"/>
<feature type="region of interest" description="Disordered" evidence="1">
    <location>
        <begin position="182"/>
        <end position="206"/>
    </location>
</feature>
<dbReference type="Proteomes" id="UP000295525">
    <property type="component" value="Unassembled WGS sequence"/>
</dbReference>
<protein>
    <submittedName>
        <fullName evidence="2">Lipopolysaccharide export system protein LptC</fullName>
    </submittedName>
</protein>
<dbReference type="RefSeq" id="WP_132579606.1">
    <property type="nucleotide sequence ID" value="NZ_SMAJ01000001.1"/>
</dbReference>
<accession>A0A4R3MG07</accession>
<dbReference type="GO" id="GO:0005886">
    <property type="term" value="C:plasma membrane"/>
    <property type="evidence" value="ECO:0007669"/>
    <property type="project" value="InterPro"/>
</dbReference>
<evidence type="ECO:0000313" key="3">
    <source>
        <dbReference type="Proteomes" id="UP000295525"/>
    </source>
</evidence>